<comment type="similarity">
    <text evidence="1">Belongs to the thioesterase PaaI family.</text>
</comment>
<evidence type="ECO:0000313" key="4">
    <source>
        <dbReference type="EMBL" id="MBB3839268.1"/>
    </source>
</evidence>
<evidence type="ECO:0000256" key="2">
    <source>
        <dbReference type="ARBA" id="ARBA00022801"/>
    </source>
</evidence>
<dbReference type="SUPFAM" id="SSF54637">
    <property type="entry name" value="Thioesterase/thiol ester dehydrase-isomerase"/>
    <property type="match status" value="1"/>
</dbReference>
<keyword evidence="2" id="KW-0378">Hydrolase</keyword>
<comment type="caution">
    <text evidence="4">The sequence shown here is derived from an EMBL/GenBank/DDBJ whole genome shotgun (WGS) entry which is preliminary data.</text>
</comment>
<reference evidence="4 5" key="1">
    <citation type="submission" date="2020-08" db="EMBL/GenBank/DDBJ databases">
        <title>Genomic Encyclopedia of Type Strains, Phase IV (KMG-IV): sequencing the most valuable type-strain genomes for metagenomic binning, comparative biology and taxonomic classification.</title>
        <authorList>
            <person name="Goeker M."/>
        </authorList>
    </citation>
    <scope>NUCLEOTIDE SEQUENCE [LARGE SCALE GENOMIC DNA]</scope>
    <source>
        <strain evidence="4 5">DSM 17976</strain>
    </source>
</reference>
<protein>
    <submittedName>
        <fullName evidence="4">Uncharacterized protein (TIGR00369 family)</fullName>
    </submittedName>
</protein>
<gene>
    <name evidence="4" type="ORF">FHS57_003274</name>
</gene>
<proteinExistence type="inferred from homology"/>
<keyword evidence="5" id="KW-1185">Reference proteome</keyword>
<dbReference type="InterPro" id="IPR029069">
    <property type="entry name" value="HotDog_dom_sf"/>
</dbReference>
<dbReference type="GO" id="GO:0047617">
    <property type="term" value="F:fatty acyl-CoA hydrolase activity"/>
    <property type="evidence" value="ECO:0007669"/>
    <property type="project" value="InterPro"/>
</dbReference>
<sequence length="149" mass="16417">MTNETNPRLDFFRSQIGQQMTKSPSGLGRWLNGKLVDIQSNAMVVEFVVREDMTNPMMTLHGGAAASIMDDIVGMLVFTLGREYAYTSVNLNCDFLNAARVGDVLTARAEVIRAGKNVIHCEARITNADQKIIAKCSTNLIQTSMKLAF</sequence>
<dbReference type="Proteomes" id="UP000541352">
    <property type="component" value="Unassembled WGS sequence"/>
</dbReference>
<dbReference type="InterPro" id="IPR039298">
    <property type="entry name" value="ACOT13"/>
</dbReference>
<dbReference type="AlphaFoldDB" id="A0A7W5ZL24"/>
<dbReference type="Gene3D" id="3.10.129.10">
    <property type="entry name" value="Hotdog Thioesterase"/>
    <property type="match status" value="1"/>
</dbReference>
<evidence type="ECO:0000256" key="1">
    <source>
        <dbReference type="ARBA" id="ARBA00008324"/>
    </source>
</evidence>
<dbReference type="RefSeq" id="WP_183975370.1">
    <property type="nucleotide sequence ID" value="NZ_JACIBY010000006.1"/>
</dbReference>
<dbReference type="PANTHER" id="PTHR21660">
    <property type="entry name" value="THIOESTERASE SUPERFAMILY MEMBER-RELATED"/>
    <property type="match status" value="1"/>
</dbReference>
<feature type="domain" description="Thioesterase" evidence="3">
    <location>
        <begin position="59"/>
        <end position="132"/>
    </location>
</feature>
<evidence type="ECO:0000313" key="5">
    <source>
        <dbReference type="Proteomes" id="UP000541352"/>
    </source>
</evidence>
<evidence type="ECO:0000259" key="3">
    <source>
        <dbReference type="Pfam" id="PF03061"/>
    </source>
</evidence>
<dbReference type="PANTHER" id="PTHR21660:SF1">
    <property type="entry name" value="ACYL-COENZYME A THIOESTERASE 13"/>
    <property type="match status" value="1"/>
</dbReference>
<dbReference type="NCBIfam" id="TIGR00369">
    <property type="entry name" value="unchar_dom_1"/>
    <property type="match status" value="1"/>
</dbReference>
<dbReference type="InterPro" id="IPR003736">
    <property type="entry name" value="PAAI_dom"/>
</dbReference>
<dbReference type="CDD" id="cd03443">
    <property type="entry name" value="PaaI_thioesterase"/>
    <property type="match status" value="1"/>
</dbReference>
<name>A0A7W5ZL24_9BACT</name>
<dbReference type="InterPro" id="IPR006683">
    <property type="entry name" value="Thioestr_dom"/>
</dbReference>
<accession>A0A7W5ZL24</accession>
<organism evidence="4 5">
    <name type="scientific">Runella defluvii</name>
    <dbReference type="NCBI Taxonomy" id="370973"/>
    <lineage>
        <taxon>Bacteria</taxon>
        <taxon>Pseudomonadati</taxon>
        <taxon>Bacteroidota</taxon>
        <taxon>Cytophagia</taxon>
        <taxon>Cytophagales</taxon>
        <taxon>Spirosomataceae</taxon>
        <taxon>Runella</taxon>
    </lineage>
</organism>
<dbReference type="EMBL" id="JACIBY010000006">
    <property type="protein sequence ID" value="MBB3839268.1"/>
    <property type="molecule type" value="Genomic_DNA"/>
</dbReference>
<dbReference type="Pfam" id="PF03061">
    <property type="entry name" value="4HBT"/>
    <property type="match status" value="1"/>
</dbReference>